<gene>
    <name evidence="1" type="ORF">E2493_03430</name>
</gene>
<dbReference type="EMBL" id="SPDV01000004">
    <property type="protein sequence ID" value="TFI59681.1"/>
    <property type="molecule type" value="Genomic_DNA"/>
</dbReference>
<evidence type="ECO:0000313" key="1">
    <source>
        <dbReference type="EMBL" id="TFI59681.1"/>
    </source>
</evidence>
<proteinExistence type="predicted"/>
<evidence type="ECO:0000313" key="2">
    <source>
        <dbReference type="Proteomes" id="UP000298213"/>
    </source>
</evidence>
<accession>A0A4Y8ZUJ2</accession>
<keyword evidence="2" id="KW-1185">Reference proteome</keyword>
<name>A0A4Y8ZUJ2_9SPHN</name>
<organism evidence="1 2">
    <name type="scientific">Sphingomonas parva</name>
    <dbReference type="NCBI Taxonomy" id="2555898"/>
    <lineage>
        <taxon>Bacteria</taxon>
        <taxon>Pseudomonadati</taxon>
        <taxon>Pseudomonadota</taxon>
        <taxon>Alphaproteobacteria</taxon>
        <taxon>Sphingomonadales</taxon>
        <taxon>Sphingomonadaceae</taxon>
        <taxon>Sphingomonas</taxon>
    </lineage>
</organism>
<reference evidence="1 2" key="1">
    <citation type="submission" date="2019-03" db="EMBL/GenBank/DDBJ databases">
        <title>Genome sequence of Sphingomonas sp. 17J27-24.</title>
        <authorList>
            <person name="Kim M."/>
            <person name="Maeng S."/>
            <person name="Sathiyaraj S."/>
        </authorList>
    </citation>
    <scope>NUCLEOTIDE SEQUENCE [LARGE SCALE GENOMIC DNA]</scope>
    <source>
        <strain evidence="1 2">17J27-24</strain>
    </source>
</reference>
<comment type="caution">
    <text evidence="1">The sequence shown here is derived from an EMBL/GenBank/DDBJ whole genome shotgun (WGS) entry which is preliminary data.</text>
</comment>
<dbReference type="Proteomes" id="UP000298213">
    <property type="component" value="Unassembled WGS sequence"/>
</dbReference>
<dbReference type="AlphaFoldDB" id="A0A4Y8ZUJ2"/>
<protein>
    <submittedName>
        <fullName evidence="1">Uncharacterized protein</fullName>
    </submittedName>
</protein>
<dbReference type="OrthoDB" id="9801741at2"/>
<sequence length="68" mass="7801">MRRFWPNEPDLSGIVKASDDGWAFAFDEDGEILVRHRPHPIRLGESLVLTEPDGRERAFRVASLRALQ</sequence>